<evidence type="ECO:0000313" key="13">
    <source>
        <dbReference type="Proteomes" id="UP000886520"/>
    </source>
</evidence>
<gene>
    <name evidence="12" type="ORF">GOP47_0001524</name>
</gene>
<dbReference type="Pfam" id="PF07714">
    <property type="entry name" value="PK_Tyr_Ser-Thr"/>
    <property type="match status" value="1"/>
</dbReference>
<feature type="transmembrane region" description="Helical" evidence="9">
    <location>
        <begin position="261"/>
        <end position="287"/>
    </location>
</feature>
<dbReference type="Gene3D" id="3.30.200.20">
    <property type="entry name" value="Phosphorylase Kinase, domain 1"/>
    <property type="match status" value="1"/>
</dbReference>
<dbReference type="InterPro" id="IPR000719">
    <property type="entry name" value="Prot_kinase_dom"/>
</dbReference>
<dbReference type="Proteomes" id="UP000886520">
    <property type="component" value="Chromosome 2"/>
</dbReference>
<dbReference type="FunFam" id="3.80.10.10:FF:000400">
    <property type="entry name" value="Nuclear pore complex protein NUP107"/>
    <property type="match status" value="1"/>
</dbReference>
<feature type="region of interest" description="Disordered" evidence="8">
    <location>
        <begin position="652"/>
        <end position="676"/>
    </location>
</feature>
<evidence type="ECO:0000256" key="4">
    <source>
        <dbReference type="ARBA" id="ARBA00022729"/>
    </source>
</evidence>
<feature type="region of interest" description="Disordered" evidence="8">
    <location>
        <begin position="555"/>
        <end position="583"/>
    </location>
</feature>
<dbReference type="GO" id="GO:0016020">
    <property type="term" value="C:membrane"/>
    <property type="evidence" value="ECO:0007669"/>
    <property type="project" value="UniProtKB-SubCell"/>
</dbReference>
<evidence type="ECO:0000256" key="1">
    <source>
        <dbReference type="ARBA" id="ARBA00004370"/>
    </source>
</evidence>
<protein>
    <recommendedName>
        <fullName evidence="11">Protein kinase domain-containing protein</fullName>
    </recommendedName>
</protein>
<organism evidence="12 13">
    <name type="scientific">Adiantum capillus-veneris</name>
    <name type="common">Maidenhair fern</name>
    <dbReference type="NCBI Taxonomy" id="13818"/>
    <lineage>
        <taxon>Eukaryota</taxon>
        <taxon>Viridiplantae</taxon>
        <taxon>Streptophyta</taxon>
        <taxon>Embryophyta</taxon>
        <taxon>Tracheophyta</taxon>
        <taxon>Polypodiopsida</taxon>
        <taxon>Polypodiidae</taxon>
        <taxon>Polypodiales</taxon>
        <taxon>Pteridineae</taxon>
        <taxon>Pteridaceae</taxon>
        <taxon>Vittarioideae</taxon>
        <taxon>Adiantum</taxon>
    </lineage>
</organism>
<dbReference type="EMBL" id="JABFUD020000003">
    <property type="protein sequence ID" value="KAI5081781.1"/>
    <property type="molecule type" value="Genomic_DNA"/>
</dbReference>
<dbReference type="AlphaFoldDB" id="A0A9D4V8E9"/>
<evidence type="ECO:0000256" key="6">
    <source>
        <dbReference type="ARBA" id="ARBA00022989"/>
    </source>
</evidence>
<dbReference type="InterPro" id="IPR050994">
    <property type="entry name" value="At_inactive_RLKs"/>
</dbReference>
<evidence type="ECO:0000256" key="10">
    <source>
        <dbReference type="SAM" id="SignalP"/>
    </source>
</evidence>
<feature type="chain" id="PRO_5038833325" description="Protein kinase domain-containing protein" evidence="10">
    <location>
        <begin position="31"/>
        <end position="676"/>
    </location>
</feature>
<dbReference type="PANTHER" id="PTHR48010">
    <property type="entry name" value="OS05G0588300 PROTEIN"/>
    <property type="match status" value="1"/>
</dbReference>
<evidence type="ECO:0000313" key="12">
    <source>
        <dbReference type="EMBL" id="KAI5081781.1"/>
    </source>
</evidence>
<dbReference type="Pfam" id="PF08263">
    <property type="entry name" value="LRRNT_2"/>
    <property type="match status" value="1"/>
</dbReference>
<feature type="domain" description="Protein kinase" evidence="11">
    <location>
        <begin position="357"/>
        <end position="653"/>
    </location>
</feature>
<dbReference type="OrthoDB" id="626167at2759"/>
<dbReference type="FunFam" id="1.10.510.10:FF:000095">
    <property type="entry name" value="protein STRUBBELIG-RECEPTOR FAMILY 8"/>
    <property type="match status" value="1"/>
</dbReference>
<accession>A0A9D4V8E9</accession>
<dbReference type="Pfam" id="PF13855">
    <property type="entry name" value="LRR_8"/>
    <property type="match status" value="1"/>
</dbReference>
<dbReference type="Gene3D" id="1.10.510.10">
    <property type="entry name" value="Transferase(Phosphotransferase) domain 1"/>
    <property type="match status" value="1"/>
</dbReference>
<dbReference type="InterPro" id="IPR011009">
    <property type="entry name" value="Kinase-like_dom_sf"/>
</dbReference>
<dbReference type="SUPFAM" id="SSF56112">
    <property type="entry name" value="Protein kinase-like (PK-like)"/>
    <property type="match status" value="1"/>
</dbReference>
<comment type="caution">
    <text evidence="12">The sequence shown here is derived from an EMBL/GenBank/DDBJ whole genome shotgun (WGS) entry which is preliminary data.</text>
</comment>
<proteinExistence type="predicted"/>
<dbReference type="SUPFAM" id="SSF52058">
    <property type="entry name" value="L domain-like"/>
    <property type="match status" value="1"/>
</dbReference>
<evidence type="ECO:0000259" key="11">
    <source>
        <dbReference type="PROSITE" id="PS50011"/>
    </source>
</evidence>
<name>A0A9D4V8E9_ADICA</name>
<dbReference type="Gene3D" id="3.80.10.10">
    <property type="entry name" value="Ribonuclease Inhibitor"/>
    <property type="match status" value="2"/>
</dbReference>
<evidence type="ECO:0000256" key="9">
    <source>
        <dbReference type="SAM" id="Phobius"/>
    </source>
</evidence>
<dbReference type="InterPro" id="IPR001611">
    <property type="entry name" value="Leu-rich_rpt"/>
</dbReference>
<keyword evidence="4 10" id="KW-0732">Signal</keyword>
<dbReference type="InterPro" id="IPR013210">
    <property type="entry name" value="LRR_N_plant-typ"/>
</dbReference>
<keyword evidence="3 9" id="KW-0812">Transmembrane</keyword>
<evidence type="ECO:0000256" key="2">
    <source>
        <dbReference type="ARBA" id="ARBA00022614"/>
    </source>
</evidence>
<dbReference type="PROSITE" id="PS50011">
    <property type="entry name" value="PROTEIN_KINASE_DOM"/>
    <property type="match status" value="1"/>
</dbReference>
<feature type="region of interest" description="Disordered" evidence="8">
    <location>
        <begin position="298"/>
        <end position="334"/>
    </location>
</feature>
<keyword evidence="6 9" id="KW-1133">Transmembrane helix</keyword>
<evidence type="ECO:0000256" key="8">
    <source>
        <dbReference type="SAM" id="MobiDB-lite"/>
    </source>
</evidence>
<dbReference type="GO" id="GO:0005524">
    <property type="term" value="F:ATP binding"/>
    <property type="evidence" value="ECO:0007669"/>
    <property type="project" value="InterPro"/>
</dbReference>
<keyword evidence="5" id="KW-0677">Repeat</keyword>
<keyword evidence="7 9" id="KW-0472">Membrane</keyword>
<feature type="signal peptide" evidence="10">
    <location>
        <begin position="1"/>
        <end position="30"/>
    </location>
</feature>
<keyword evidence="2" id="KW-0433">Leucine-rich repeat</keyword>
<feature type="compositionally biased region" description="Basic and acidic residues" evidence="8">
    <location>
        <begin position="658"/>
        <end position="668"/>
    </location>
</feature>
<feature type="compositionally biased region" description="Polar residues" evidence="8">
    <location>
        <begin position="317"/>
        <end position="331"/>
    </location>
</feature>
<dbReference type="Pfam" id="PF00560">
    <property type="entry name" value="LRR_1"/>
    <property type="match status" value="1"/>
</dbReference>
<evidence type="ECO:0000256" key="7">
    <source>
        <dbReference type="ARBA" id="ARBA00023136"/>
    </source>
</evidence>
<evidence type="ECO:0000256" key="3">
    <source>
        <dbReference type="ARBA" id="ARBA00022692"/>
    </source>
</evidence>
<dbReference type="PANTHER" id="PTHR48010:SF55">
    <property type="entry name" value="OS01G0607900 PROTEIN"/>
    <property type="match status" value="1"/>
</dbReference>
<keyword evidence="13" id="KW-1185">Reference proteome</keyword>
<comment type="subcellular location">
    <subcellularLocation>
        <location evidence="1">Membrane</location>
    </subcellularLocation>
</comment>
<dbReference type="GO" id="GO:0004672">
    <property type="term" value="F:protein kinase activity"/>
    <property type="evidence" value="ECO:0007669"/>
    <property type="project" value="InterPro"/>
</dbReference>
<feature type="compositionally biased region" description="Low complexity" evidence="8">
    <location>
        <begin position="555"/>
        <end position="569"/>
    </location>
</feature>
<dbReference type="InterPro" id="IPR032675">
    <property type="entry name" value="LRR_dom_sf"/>
</dbReference>
<sequence length="676" mass="72714">MEEWAASIARPFMPLLLLLLSFSLLSVCNAQGSLSSDAFALLAFINNLTIGSTSSRAQLLSSWNTSSTSAICSSWVGVSCSNVSGHSRVSTLRLPGKSLYGRIAPYTISRLDALDTLSLRSNKISGSIPADFVSLVALRKLILQRNDLSGSLPSDFSQWPLLSQLDLSSNSFSGSIPSSLNSLLHLKALYLQNNLLSGALPALDRTSASLDAFNVSNNKLNGSIPASLARFPSSTFAGNDNLCGPPLAECGWSRHKLSTGAIVGIAIGAAAAALFLLLLLLLCFWVIKWKNARRRTTTGSRSTIEGGARGVGLPTADITSDEANGGSATTTREGEGGQQKLVFIDAKKLFDLDDLLRASAEVLGKGTLGTSYKAVLEDGLIVAVKRLRDVDENRIEEYRHQVHSIGSLRHDNVVALRAYYLDKEENLLVYDFMQNGSLSALLHGSRGAGFNPLDWEVRMRIAATAARGLAAIHAHNMVHGNIKSSNVLLKSNLEGCVADYGLSPLMLFTPGVAKPIGYMAPEITDPRNVTPKADVFSFGVLLLELLTGKAPLAPSYSTPRPSASSAPTDSLPPSTPARGDEPVDLPRWVQSIVREEWTAEVFDPFLVHSGQTFNEEEMVDLLQVAMSCVSPSPDQRPSMSEVVQMINNIRRTVDDDDNKSSDSNHEQYHASTSEQA</sequence>
<dbReference type="InterPro" id="IPR001245">
    <property type="entry name" value="Ser-Thr/Tyr_kinase_cat_dom"/>
</dbReference>
<evidence type="ECO:0000256" key="5">
    <source>
        <dbReference type="ARBA" id="ARBA00022737"/>
    </source>
</evidence>
<reference evidence="12" key="1">
    <citation type="submission" date="2021-01" db="EMBL/GenBank/DDBJ databases">
        <title>Adiantum capillus-veneris genome.</title>
        <authorList>
            <person name="Fang Y."/>
            <person name="Liao Q."/>
        </authorList>
    </citation>
    <scope>NUCLEOTIDE SEQUENCE</scope>
    <source>
        <strain evidence="12">H3</strain>
        <tissue evidence="12">Leaf</tissue>
    </source>
</reference>